<sequence length="177" mass="19918">MQHTLDSLFTALEIHPGASQEEIKRSYRRLLLIYHPDKNEEGKDDPERVIAVTEAYKVLSDPVLREEYESRQPKEAEKRQRNPTRTISLEEFTFHPSPTQRTPSTSQASPHSNMNGDAGDEEAEGGYYTHPCRCSGQYRISVEELEQGVDVVGCEGCGEWVGVGYEVVDSDVAEGEE</sequence>
<name>A0ACC2VSF5_9TREE</name>
<dbReference type="Proteomes" id="UP001230649">
    <property type="component" value="Unassembled WGS sequence"/>
</dbReference>
<protein>
    <submittedName>
        <fullName evidence="1">Uncharacterized protein</fullName>
    </submittedName>
</protein>
<evidence type="ECO:0000313" key="1">
    <source>
        <dbReference type="EMBL" id="KAJ9102292.1"/>
    </source>
</evidence>
<reference evidence="1" key="1">
    <citation type="submission" date="2023-04" db="EMBL/GenBank/DDBJ databases">
        <title>Draft Genome sequencing of Naganishia species isolated from polar environments using Oxford Nanopore Technology.</title>
        <authorList>
            <person name="Leo P."/>
            <person name="Venkateswaran K."/>
        </authorList>
    </citation>
    <scope>NUCLEOTIDE SEQUENCE</scope>
    <source>
        <strain evidence="1">MNA-CCFEE 5262</strain>
    </source>
</reference>
<comment type="caution">
    <text evidence="1">The sequence shown here is derived from an EMBL/GenBank/DDBJ whole genome shotgun (WGS) entry which is preliminary data.</text>
</comment>
<dbReference type="EMBL" id="JASBWS010000064">
    <property type="protein sequence ID" value="KAJ9102292.1"/>
    <property type="molecule type" value="Genomic_DNA"/>
</dbReference>
<evidence type="ECO:0000313" key="2">
    <source>
        <dbReference type="Proteomes" id="UP001230649"/>
    </source>
</evidence>
<proteinExistence type="predicted"/>
<organism evidence="1 2">
    <name type="scientific">Naganishia adeliensis</name>
    <dbReference type="NCBI Taxonomy" id="92952"/>
    <lineage>
        <taxon>Eukaryota</taxon>
        <taxon>Fungi</taxon>
        <taxon>Dikarya</taxon>
        <taxon>Basidiomycota</taxon>
        <taxon>Agaricomycotina</taxon>
        <taxon>Tremellomycetes</taxon>
        <taxon>Filobasidiales</taxon>
        <taxon>Filobasidiaceae</taxon>
        <taxon>Naganishia</taxon>
    </lineage>
</organism>
<accession>A0ACC2VSF5</accession>
<keyword evidence="2" id="KW-1185">Reference proteome</keyword>
<gene>
    <name evidence="1" type="ORF">QFC20_004985</name>
</gene>